<dbReference type="Pfam" id="PF23994">
    <property type="entry name" value="DUF7312"/>
    <property type="match status" value="1"/>
</dbReference>
<evidence type="ECO:0000313" key="4">
    <source>
        <dbReference type="EMBL" id="NLV11296.1"/>
    </source>
</evidence>
<feature type="transmembrane region" description="Helical" evidence="2">
    <location>
        <begin position="104"/>
        <end position="125"/>
    </location>
</feature>
<reference evidence="4" key="1">
    <citation type="submission" date="2019-12" db="EMBL/GenBank/DDBJ databases">
        <title>Whole-genome sequence of Halomicrobium mukohataei pws1.</title>
        <authorList>
            <person name="Verma D.K."/>
            <person name="Gopal K."/>
            <person name="Prasad E.S."/>
        </authorList>
    </citation>
    <scope>NUCLEOTIDE SEQUENCE</scope>
    <source>
        <strain evidence="4">Pws1</strain>
    </source>
</reference>
<dbReference type="RefSeq" id="WP_170094996.1">
    <property type="nucleotide sequence ID" value="NZ_WOYG01000001.1"/>
</dbReference>
<protein>
    <recommendedName>
        <fullName evidence="3">DUF7312 domain-containing protein</fullName>
    </recommendedName>
</protein>
<keyword evidence="2" id="KW-0472">Membrane</keyword>
<keyword evidence="2" id="KW-0812">Transmembrane</keyword>
<gene>
    <name evidence="4" type="ORF">GOC74_15315</name>
</gene>
<organism evidence="4 5">
    <name type="scientific">Halomicrobium mukohataei</name>
    <dbReference type="NCBI Taxonomy" id="57705"/>
    <lineage>
        <taxon>Archaea</taxon>
        <taxon>Methanobacteriati</taxon>
        <taxon>Methanobacteriota</taxon>
        <taxon>Stenosarchaea group</taxon>
        <taxon>Halobacteria</taxon>
        <taxon>Halobacteriales</taxon>
        <taxon>Haloarculaceae</taxon>
        <taxon>Halomicrobium</taxon>
    </lineage>
</organism>
<feature type="domain" description="DUF7312" evidence="3">
    <location>
        <begin position="8"/>
        <end position="90"/>
    </location>
</feature>
<comment type="caution">
    <text evidence="4">The sequence shown here is derived from an EMBL/GenBank/DDBJ whole genome shotgun (WGS) entry which is preliminary data.</text>
</comment>
<dbReference type="AlphaFoldDB" id="A0A847UFM3"/>
<dbReference type="OrthoDB" id="266213at2157"/>
<feature type="transmembrane region" description="Helical" evidence="2">
    <location>
        <begin position="75"/>
        <end position="98"/>
    </location>
</feature>
<dbReference type="EMBL" id="WOYG01000001">
    <property type="protein sequence ID" value="NLV11296.1"/>
    <property type="molecule type" value="Genomic_DNA"/>
</dbReference>
<name>A0A847UFM3_9EURY</name>
<keyword evidence="2" id="KW-1133">Transmembrane helix</keyword>
<accession>A0A847UFM3</accession>
<dbReference type="Proteomes" id="UP000608662">
    <property type="component" value="Unassembled WGS sequence"/>
</dbReference>
<evidence type="ECO:0000313" key="5">
    <source>
        <dbReference type="Proteomes" id="UP000608662"/>
    </source>
</evidence>
<dbReference type="InterPro" id="IPR055736">
    <property type="entry name" value="DUF7312"/>
</dbReference>
<evidence type="ECO:0000259" key="3">
    <source>
        <dbReference type="Pfam" id="PF23994"/>
    </source>
</evidence>
<sequence>MANDADSDDWKFSVDEVGPDAETATNGHDEAVELSSEDVPEPLVDKDEADADGNVAGSLLSAGPIEPQVASRENALFVVLGVYLAVFGFAAMLAPGFVSSLQNVLVLGGGLLVVALLSFGVFGLLTPET</sequence>
<evidence type="ECO:0000256" key="2">
    <source>
        <dbReference type="SAM" id="Phobius"/>
    </source>
</evidence>
<proteinExistence type="predicted"/>
<evidence type="ECO:0000256" key="1">
    <source>
        <dbReference type="SAM" id="MobiDB-lite"/>
    </source>
</evidence>
<feature type="region of interest" description="Disordered" evidence="1">
    <location>
        <begin position="1"/>
        <end position="50"/>
    </location>
</feature>
<dbReference type="GeneID" id="94360845"/>